<dbReference type="PANTHER" id="PTHR43284:SF1">
    <property type="entry name" value="ASPARAGINE SYNTHETASE"/>
    <property type="match status" value="1"/>
</dbReference>
<dbReference type="Gene3D" id="3.60.20.10">
    <property type="entry name" value="Glutamine Phosphoribosylpyrophosphate, subunit 1, domain 1"/>
    <property type="match status" value="1"/>
</dbReference>
<dbReference type="AlphaFoldDB" id="X1HT82"/>
<accession>X1HT82</accession>
<gene>
    <name evidence="2" type="ORF">S03H2_35428</name>
</gene>
<proteinExistence type="predicted"/>
<organism evidence="2">
    <name type="scientific">marine sediment metagenome</name>
    <dbReference type="NCBI Taxonomy" id="412755"/>
    <lineage>
        <taxon>unclassified sequences</taxon>
        <taxon>metagenomes</taxon>
        <taxon>ecological metagenomes</taxon>
    </lineage>
</organism>
<protein>
    <recommendedName>
        <fullName evidence="1">Glutamine amidotransferase type-2 domain-containing protein</fullName>
    </recommendedName>
</protein>
<dbReference type="InterPro" id="IPR051786">
    <property type="entry name" value="ASN_synthetase/amidase"/>
</dbReference>
<dbReference type="EMBL" id="BARU01021667">
    <property type="protein sequence ID" value="GAH48458.1"/>
    <property type="molecule type" value="Genomic_DNA"/>
</dbReference>
<sequence>MCGISAVWSWSERETPVKRLLDMSRSQRHRGPDGHGYAAWAKKNPGKSPVIWRGPNGALPELKTDSFRLGFAHNWLAVQDESPASQQPLASADGRYFIVYNGEVYNFTELRDELAGHGFRFNGSSDTEVLLALWQRMGPETLDKLRGMFAFLVYDQEEDVLWAARDRFGIKPLYYSVLPGES</sequence>
<dbReference type="CDD" id="cd00712">
    <property type="entry name" value="AsnB"/>
    <property type="match status" value="1"/>
</dbReference>
<feature type="non-terminal residue" evidence="2">
    <location>
        <position position="182"/>
    </location>
</feature>
<feature type="domain" description="Glutamine amidotransferase type-2" evidence="1">
    <location>
        <begin position="2"/>
        <end position="182"/>
    </location>
</feature>
<name>X1HT82_9ZZZZ</name>
<evidence type="ECO:0000313" key="2">
    <source>
        <dbReference type="EMBL" id="GAH48458.1"/>
    </source>
</evidence>
<dbReference type="PROSITE" id="PS51278">
    <property type="entry name" value="GATASE_TYPE_2"/>
    <property type="match status" value="1"/>
</dbReference>
<dbReference type="InterPro" id="IPR033738">
    <property type="entry name" value="AsnB_N"/>
</dbReference>
<dbReference type="InterPro" id="IPR029055">
    <property type="entry name" value="Ntn_hydrolases_N"/>
</dbReference>
<dbReference type="PANTHER" id="PTHR43284">
    <property type="entry name" value="ASPARAGINE SYNTHETASE (GLUTAMINE-HYDROLYZING)"/>
    <property type="match status" value="1"/>
</dbReference>
<dbReference type="Pfam" id="PF13537">
    <property type="entry name" value="GATase_7"/>
    <property type="match status" value="1"/>
</dbReference>
<dbReference type="InterPro" id="IPR017932">
    <property type="entry name" value="GATase_2_dom"/>
</dbReference>
<reference evidence="2" key="1">
    <citation type="journal article" date="2014" name="Front. Microbiol.">
        <title>High frequency of phylogenetically diverse reductive dehalogenase-homologous genes in deep subseafloor sedimentary metagenomes.</title>
        <authorList>
            <person name="Kawai M."/>
            <person name="Futagami T."/>
            <person name="Toyoda A."/>
            <person name="Takaki Y."/>
            <person name="Nishi S."/>
            <person name="Hori S."/>
            <person name="Arai W."/>
            <person name="Tsubouchi T."/>
            <person name="Morono Y."/>
            <person name="Uchiyama I."/>
            <person name="Ito T."/>
            <person name="Fujiyama A."/>
            <person name="Inagaki F."/>
            <person name="Takami H."/>
        </authorList>
    </citation>
    <scope>NUCLEOTIDE SEQUENCE</scope>
    <source>
        <strain evidence="2">Expedition CK06-06</strain>
    </source>
</reference>
<comment type="caution">
    <text evidence="2">The sequence shown here is derived from an EMBL/GenBank/DDBJ whole genome shotgun (WGS) entry which is preliminary data.</text>
</comment>
<dbReference type="SUPFAM" id="SSF56235">
    <property type="entry name" value="N-terminal nucleophile aminohydrolases (Ntn hydrolases)"/>
    <property type="match status" value="1"/>
</dbReference>
<evidence type="ECO:0000259" key="1">
    <source>
        <dbReference type="PROSITE" id="PS51278"/>
    </source>
</evidence>